<dbReference type="Proteomes" id="UP000218689">
    <property type="component" value="Unassembled WGS sequence"/>
</dbReference>
<keyword evidence="2" id="KW-1185">Reference proteome</keyword>
<dbReference type="OrthoDB" id="2236831at2"/>
<protein>
    <recommendedName>
        <fullName evidence="3">Phage gp6-like head-tail connector protein</fullName>
    </recommendedName>
</protein>
<evidence type="ECO:0000313" key="1">
    <source>
        <dbReference type="EMBL" id="GAX47310.1"/>
    </source>
</evidence>
<evidence type="ECO:0000313" key="2">
    <source>
        <dbReference type="Proteomes" id="UP000218689"/>
    </source>
</evidence>
<organism evidence="1 2">
    <name type="scientific">Pseudolactococcus reticulitermitis</name>
    <dbReference type="NCBI Taxonomy" id="2025039"/>
    <lineage>
        <taxon>Bacteria</taxon>
        <taxon>Bacillati</taxon>
        <taxon>Bacillota</taxon>
        <taxon>Bacilli</taxon>
        <taxon>Lactobacillales</taxon>
        <taxon>Streptococcaceae</taxon>
        <taxon>Pseudolactococcus</taxon>
    </lineage>
</organism>
<comment type="caution">
    <text evidence="1">The sequence shown here is derived from an EMBL/GenBank/DDBJ whole genome shotgun (WGS) entry which is preliminary data.</text>
</comment>
<proteinExistence type="predicted"/>
<dbReference type="AlphaFoldDB" id="A0A224X788"/>
<dbReference type="RefSeq" id="WP_094784370.1">
    <property type="nucleotide sequence ID" value="NZ_BEDT01000002.1"/>
</dbReference>
<accession>A0A224X788</accession>
<evidence type="ECO:0008006" key="3">
    <source>
        <dbReference type="Google" id="ProtNLM"/>
    </source>
</evidence>
<dbReference type="EMBL" id="BEDT01000002">
    <property type="protein sequence ID" value="GAX47310.1"/>
    <property type="molecule type" value="Genomic_DNA"/>
</dbReference>
<name>A0A224X788_9LACT</name>
<sequence length="107" mass="12310">MTLEEIKTWVDNKLSAFKLRMRIGSNAEDKNLRQMLTSSATTLIRLTGARDLDDPTLVSLIFDRARYEYNDALDEFVGNYHEEINMLYVQYGLEGDADDNKPETGQE</sequence>
<gene>
    <name evidence="1" type="ORF">RsY01_909</name>
</gene>
<reference evidence="2" key="1">
    <citation type="submission" date="2017-08" db="EMBL/GenBank/DDBJ databases">
        <title>Draft genome sequence of Lactococcus sp. strain Rs-Y01, isolated from the gut of the lower termite Reticulitermes speratus.</title>
        <authorList>
            <person name="Ohkuma M."/>
            <person name="Yuki M."/>
        </authorList>
    </citation>
    <scope>NUCLEOTIDE SEQUENCE [LARGE SCALE GENOMIC DNA]</scope>
    <source>
        <strain evidence="2">Rs-Y01</strain>
    </source>
</reference>